<proteinExistence type="predicted"/>
<accession>A0A5D2MU05</accession>
<dbReference type="AlphaFoldDB" id="A0A5D2MU05"/>
<dbReference type="Proteomes" id="UP000322667">
    <property type="component" value="Chromosome A12"/>
</dbReference>
<dbReference type="EMBL" id="CM017621">
    <property type="protein sequence ID" value="TYH95076.1"/>
    <property type="molecule type" value="Genomic_DNA"/>
</dbReference>
<keyword evidence="2" id="KW-1185">Reference proteome</keyword>
<organism evidence="1 2">
    <name type="scientific">Gossypium tomentosum</name>
    <name type="common">Hawaiian cotton</name>
    <name type="synonym">Gossypium sandvicense</name>
    <dbReference type="NCBI Taxonomy" id="34277"/>
    <lineage>
        <taxon>Eukaryota</taxon>
        <taxon>Viridiplantae</taxon>
        <taxon>Streptophyta</taxon>
        <taxon>Embryophyta</taxon>
        <taxon>Tracheophyta</taxon>
        <taxon>Spermatophyta</taxon>
        <taxon>Magnoliopsida</taxon>
        <taxon>eudicotyledons</taxon>
        <taxon>Gunneridae</taxon>
        <taxon>Pentapetalae</taxon>
        <taxon>rosids</taxon>
        <taxon>malvids</taxon>
        <taxon>Malvales</taxon>
        <taxon>Malvaceae</taxon>
        <taxon>Malvoideae</taxon>
        <taxon>Gossypium</taxon>
    </lineage>
</organism>
<gene>
    <name evidence="1" type="ORF">ES332_A12G082600v1</name>
</gene>
<evidence type="ECO:0000313" key="2">
    <source>
        <dbReference type="Proteomes" id="UP000322667"/>
    </source>
</evidence>
<name>A0A5D2MU05_GOSTO</name>
<protein>
    <submittedName>
        <fullName evidence="1">Uncharacterized protein</fullName>
    </submittedName>
</protein>
<sequence length="31" mass="3650">MKKRRRNIHKIFYIILSCLSIDSQMGLSKIG</sequence>
<evidence type="ECO:0000313" key="1">
    <source>
        <dbReference type="EMBL" id="TYH95076.1"/>
    </source>
</evidence>
<reference evidence="1 2" key="1">
    <citation type="submission" date="2019-07" db="EMBL/GenBank/DDBJ databases">
        <title>WGS assembly of Gossypium tomentosum.</title>
        <authorList>
            <person name="Chen Z.J."/>
            <person name="Sreedasyam A."/>
            <person name="Ando A."/>
            <person name="Song Q."/>
            <person name="De L."/>
            <person name="Hulse-Kemp A."/>
            <person name="Ding M."/>
            <person name="Ye W."/>
            <person name="Kirkbride R."/>
            <person name="Jenkins J."/>
            <person name="Plott C."/>
            <person name="Lovell J."/>
            <person name="Lin Y.-M."/>
            <person name="Vaughn R."/>
            <person name="Liu B."/>
            <person name="Li W."/>
            <person name="Simpson S."/>
            <person name="Scheffler B."/>
            <person name="Saski C."/>
            <person name="Grover C."/>
            <person name="Hu G."/>
            <person name="Conover J."/>
            <person name="Carlson J."/>
            <person name="Shu S."/>
            <person name="Boston L."/>
            <person name="Williams M."/>
            <person name="Peterson D."/>
            <person name="Mcgee K."/>
            <person name="Jones D."/>
            <person name="Wendel J."/>
            <person name="Stelly D."/>
            <person name="Grimwood J."/>
            <person name="Schmutz J."/>
        </authorList>
    </citation>
    <scope>NUCLEOTIDE SEQUENCE [LARGE SCALE GENOMIC DNA]</scope>
    <source>
        <strain evidence="1">7179.01</strain>
    </source>
</reference>